<dbReference type="PANTHER" id="PTHR40465:SF1">
    <property type="entry name" value="DUF6534 DOMAIN-CONTAINING PROTEIN"/>
    <property type="match status" value="1"/>
</dbReference>
<keyword evidence="2" id="KW-0812">Transmembrane</keyword>
<dbReference type="EMBL" id="NBII01000007">
    <property type="protein sequence ID" value="PAV17560.1"/>
    <property type="molecule type" value="Genomic_DNA"/>
</dbReference>
<feature type="domain" description="DUF6534" evidence="3">
    <location>
        <begin position="143"/>
        <end position="229"/>
    </location>
</feature>
<accession>A0A286UD95</accession>
<dbReference type="PANTHER" id="PTHR40465">
    <property type="entry name" value="CHROMOSOME 1, WHOLE GENOME SHOTGUN SEQUENCE"/>
    <property type="match status" value="1"/>
</dbReference>
<dbReference type="Proteomes" id="UP000217199">
    <property type="component" value="Unassembled WGS sequence"/>
</dbReference>
<keyword evidence="2" id="KW-0472">Membrane</keyword>
<dbReference type="OrthoDB" id="2535105at2759"/>
<protein>
    <recommendedName>
        <fullName evidence="3">DUF6534 domain-containing protein</fullName>
    </recommendedName>
</protein>
<feature type="transmembrane region" description="Helical" evidence="2">
    <location>
        <begin position="177"/>
        <end position="197"/>
    </location>
</feature>
<dbReference type="AlphaFoldDB" id="A0A286UD95"/>
<evidence type="ECO:0000256" key="1">
    <source>
        <dbReference type="SAM" id="MobiDB-lite"/>
    </source>
</evidence>
<evidence type="ECO:0000313" key="4">
    <source>
        <dbReference type="EMBL" id="PAV17560.1"/>
    </source>
</evidence>
<reference evidence="4 5" key="1">
    <citation type="journal article" date="2017" name="Mol. Ecol.">
        <title>Comparative and population genomic landscape of Phellinus noxius: A hypervariable fungus causing root rot in trees.</title>
        <authorList>
            <person name="Chung C.L."/>
            <person name="Lee T.J."/>
            <person name="Akiba M."/>
            <person name="Lee H.H."/>
            <person name="Kuo T.H."/>
            <person name="Liu D."/>
            <person name="Ke H.M."/>
            <person name="Yokoi T."/>
            <person name="Roa M.B."/>
            <person name="Lu M.J."/>
            <person name="Chang Y.Y."/>
            <person name="Ann P.J."/>
            <person name="Tsai J.N."/>
            <person name="Chen C.Y."/>
            <person name="Tzean S.S."/>
            <person name="Ota Y."/>
            <person name="Hattori T."/>
            <person name="Sahashi N."/>
            <person name="Liou R.F."/>
            <person name="Kikuchi T."/>
            <person name="Tsai I.J."/>
        </authorList>
    </citation>
    <scope>NUCLEOTIDE SEQUENCE [LARGE SCALE GENOMIC DNA]</scope>
    <source>
        <strain evidence="4 5">FFPRI411160</strain>
    </source>
</reference>
<feature type="transmembrane region" description="Helical" evidence="2">
    <location>
        <begin position="203"/>
        <end position="222"/>
    </location>
</feature>
<dbReference type="InParanoid" id="A0A286UD95"/>
<organism evidence="4 5">
    <name type="scientific">Pyrrhoderma noxium</name>
    <dbReference type="NCBI Taxonomy" id="2282107"/>
    <lineage>
        <taxon>Eukaryota</taxon>
        <taxon>Fungi</taxon>
        <taxon>Dikarya</taxon>
        <taxon>Basidiomycota</taxon>
        <taxon>Agaricomycotina</taxon>
        <taxon>Agaricomycetes</taxon>
        <taxon>Hymenochaetales</taxon>
        <taxon>Hymenochaetaceae</taxon>
        <taxon>Pyrrhoderma</taxon>
    </lineage>
</organism>
<dbReference type="InterPro" id="IPR045339">
    <property type="entry name" value="DUF6534"/>
</dbReference>
<keyword evidence="5" id="KW-1185">Reference proteome</keyword>
<sequence length="304" mass="35498">MSCIEELQWHVPIINLRISWWFRMCTTFNYYNDYPSDSIFIKSLVAIVWVIELVHTIFIDRSFYIFSINDFGTKEKILIFPFEMKFPVIWTSIAACSVQVFFAYRIRIMSAIFLTTVDIETRSIVIFENRYNWAVILVLVLDFVNDLLIAAGLSYYLSQSRSGIDKTNRILNILIKYAVRSGLITCVMRFSMLVCFVKMPHNFIWLSLFVCVAKLYANSLLAQLNARKRLRSDATNESQTIVLNTITDRERNSETDPSSSVHYSESKARPRRQIRPFEIEVRTDTIAKIDDSETTDRIKLPENL</sequence>
<proteinExistence type="predicted"/>
<comment type="caution">
    <text evidence="4">The sequence shown here is derived from an EMBL/GenBank/DDBJ whole genome shotgun (WGS) entry which is preliminary data.</text>
</comment>
<feature type="transmembrane region" description="Helical" evidence="2">
    <location>
        <begin position="133"/>
        <end position="157"/>
    </location>
</feature>
<feature type="transmembrane region" description="Helical" evidence="2">
    <location>
        <begin position="88"/>
        <end position="113"/>
    </location>
</feature>
<evidence type="ECO:0000256" key="2">
    <source>
        <dbReference type="SAM" id="Phobius"/>
    </source>
</evidence>
<keyword evidence="2" id="KW-1133">Transmembrane helix</keyword>
<evidence type="ECO:0000259" key="3">
    <source>
        <dbReference type="Pfam" id="PF20152"/>
    </source>
</evidence>
<evidence type="ECO:0000313" key="5">
    <source>
        <dbReference type="Proteomes" id="UP000217199"/>
    </source>
</evidence>
<name>A0A286UD95_9AGAM</name>
<gene>
    <name evidence="4" type="ORF">PNOK_0762500</name>
</gene>
<feature type="transmembrane region" description="Helical" evidence="2">
    <location>
        <begin position="39"/>
        <end position="59"/>
    </location>
</feature>
<feature type="region of interest" description="Disordered" evidence="1">
    <location>
        <begin position="243"/>
        <end position="270"/>
    </location>
</feature>
<dbReference type="Pfam" id="PF20152">
    <property type="entry name" value="DUF6534"/>
    <property type="match status" value="1"/>
</dbReference>